<sequence>MLNDDRSVWTDPDTGVEYELDHFLAFRTTYEIKFSDGTRDVEALVSFSNHCYTRSMEDGDDERYIVDRQRRRDGIEDIRIFCHRRWGFSVDLRDKIRDLLYKQCFMGGSQEILYRQEEVQRPGEHAGWYICMRLDYKEYDDPPFQIWVRSVHWRPNRPYGIRGGPKKFCILLKQYLERKNP</sequence>
<organism evidence="1 2">
    <name type="scientific">Alloalcanivorax venustensis ISO4</name>
    <dbReference type="NCBI Taxonomy" id="1177184"/>
    <lineage>
        <taxon>Bacteria</taxon>
        <taxon>Pseudomonadati</taxon>
        <taxon>Pseudomonadota</taxon>
        <taxon>Gammaproteobacteria</taxon>
        <taxon>Oceanospirillales</taxon>
        <taxon>Alcanivoracaceae</taxon>
        <taxon>Alloalcanivorax</taxon>
    </lineage>
</organism>
<name>A0ABS0AJC3_9GAMM</name>
<evidence type="ECO:0000313" key="1">
    <source>
        <dbReference type="EMBL" id="MBF5054244.1"/>
    </source>
</evidence>
<dbReference type="Proteomes" id="UP000644441">
    <property type="component" value="Unassembled WGS sequence"/>
</dbReference>
<proteinExistence type="predicted"/>
<accession>A0ABS0AJC3</accession>
<dbReference type="EMBL" id="ARXR01000034">
    <property type="protein sequence ID" value="MBF5054244.1"/>
    <property type="molecule type" value="Genomic_DNA"/>
</dbReference>
<dbReference type="RefSeq" id="WP_194856665.1">
    <property type="nucleotide sequence ID" value="NZ_ARXR01000034.1"/>
</dbReference>
<reference evidence="1 2" key="1">
    <citation type="submission" date="2012-09" db="EMBL/GenBank/DDBJ databases">
        <title>Genome Sequence of alkane-degrading Bacterium Alcanivorax venustensis ISO4.</title>
        <authorList>
            <person name="Lai Q."/>
            <person name="Shao Z."/>
        </authorList>
    </citation>
    <scope>NUCLEOTIDE SEQUENCE [LARGE SCALE GENOMIC DNA]</scope>
    <source>
        <strain evidence="1 2">ISO4</strain>
    </source>
</reference>
<keyword evidence="2" id="KW-1185">Reference proteome</keyword>
<evidence type="ECO:0000313" key="2">
    <source>
        <dbReference type="Proteomes" id="UP000644441"/>
    </source>
</evidence>
<protein>
    <submittedName>
        <fullName evidence="1">Uncharacterized protein</fullName>
    </submittedName>
</protein>
<comment type="caution">
    <text evidence="1">The sequence shown here is derived from an EMBL/GenBank/DDBJ whole genome shotgun (WGS) entry which is preliminary data.</text>
</comment>
<gene>
    <name evidence="1" type="ORF">ISO4_02846</name>
</gene>